<evidence type="ECO:0000256" key="3">
    <source>
        <dbReference type="ARBA" id="ARBA00022989"/>
    </source>
</evidence>
<gene>
    <name evidence="7" type="ORF">NJB1907Z4_C38950</name>
</gene>
<evidence type="ECO:0000313" key="8">
    <source>
        <dbReference type="Proteomes" id="UP001058626"/>
    </source>
</evidence>
<keyword evidence="2 5" id="KW-0812">Transmembrane</keyword>
<evidence type="ECO:0000259" key="6">
    <source>
        <dbReference type="PROSITE" id="PS50850"/>
    </source>
</evidence>
<dbReference type="GO" id="GO:0022857">
    <property type="term" value="F:transmembrane transporter activity"/>
    <property type="evidence" value="ECO:0007669"/>
    <property type="project" value="InterPro"/>
</dbReference>
<dbReference type="PANTHER" id="PTHR42718">
    <property type="entry name" value="MAJOR FACILITATOR SUPERFAMILY MULTIDRUG TRANSPORTER MFSC"/>
    <property type="match status" value="1"/>
</dbReference>
<protein>
    <recommendedName>
        <fullName evidence="6">Major facilitator superfamily (MFS) profile domain-containing protein</fullName>
    </recommendedName>
</protein>
<keyword evidence="3 5" id="KW-1133">Transmembrane helix</keyword>
<dbReference type="Pfam" id="PF07690">
    <property type="entry name" value="MFS_1"/>
    <property type="match status" value="1"/>
</dbReference>
<feature type="transmembrane region" description="Helical" evidence="5">
    <location>
        <begin position="30"/>
        <end position="52"/>
    </location>
</feature>
<dbReference type="InterPro" id="IPR036259">
    <property type="entry name" value="MFS_trans_sf"/>
</dbReference>
<reference evidence="7" key="1">
    <citation type="submission" date="2022-06" db="EMBL/GenBank/DDBJ databases">
        <title>Complete genome sequence of Mycobacterium pseudoshottsii NJB1907-Z4.</title>
        <authorList>
            <person name="Komine T."/>
            <person name="Fukano H."/>
            <person name="Wada S."/>
        </authorList>
    </citation>
    <scope>NUCLEOTIDE SEQUENCE</scope>
    <source>
        <strain evidence="7">NJB1907-Z4</strain>
    </source>
</reference>
<dbReference type="SUPFAM" id="SSF103473">
    <property type="entry name" value="MFS general substrate transporter"/>
    <property type="match status" value="1"/>
</dbReference>
<feature type="domain" description="Major facilitator superfamily (MFS) profile" evidence="6">
    <location>
        <begin position="31"/>
        <end position="111"/>
    </location>
</feature>
<dbReference type="EMBL" id="AP026367">
    <property type="protein sequence ID" value="BDN83680.1"/>
    <property type="molecule type" value="Genomic_DNA"/>
</dbReference>
<dbReference type="InterPro" id="IPR020846">
    <property type="entry name" value="MFS_dom"/>
</dbReference>
<organism evidence="7 8">
    <name type="scientific">Mycobacterium pseudoshottsii</name>
    <dbReference type="NCBI Taxonomy" id="265949"/>
    <lineage>
        <taxon>Bacteria</taxon>
        <taxon>Bacillati</taxon>
        <taxon>Actinomycetota</taxon>
        <taxon>Actinomycetes</taxon>
        <taxon>Mycobacteriales</taxon>
        <taxon>Mycobacteriaceae</taxon>
        <taxon>Mycobacterium</taxon>
        <taxon>Mycobacterium ulcerans group</taxon>
    </lineage>
</organism>
<dbReference type="InterPro" id="IPR011701">
    <property type="entry name" value="MFS"/>
</dbReference>
<evidence type="ECO:0000256" key="1">
    <source>
        <dbReference type="ARBA" id="ARBA00004651"/>
    </source>
</evidence>
<proteinExistence type="predicted"/>
<dbReference type="Gene3D" id="1.20.1250.20">
    <property type="entry name" value="MFS general substrate transporter like domains"/>
    <property type="match status" value="1"/>
</dbReference>
<dbReference type="AlphaFoldDB" id="A0A9N7QQ02"/>
<evidence type="ECO:0000256" key="5">
    <source>
        <dbReference type="SAM" id="Phobius"/>
    </source>
</evidence>
<dbReference type="PROSITE" id="PS50850">
    <property type="entry name" value="MFS"/>
    <property type="match status" value="1"/>
</dbReference>
<keyword evidence="4 5" id="KW-0472">Membrane</keyword>
<accession>A0A9N7QQ02</accession>
<evidence type="ECO:0000256" key="2">
    <source>
        <dbReference type="ARBA" id="ARBA00022692"/>
    </source>
</evidence>
<name>A0A9N7QQ02_9MYCO</name>
<keyword evidence="8" id="KW-1185">Reference proteome</keyword>
<evidence type="ECO:0000313" key="7">
    <source>
        <dbReference type="EMBL" id="BDN83680.1"/>
    </source>
</evidence>
<dbReference type="GO" id="GO:0005886">
    <property type="term" value="C:plasma membrane"/>
    <property type="evidence" value="ECO:0007669"/>
    <property type="project" value="UniProtKB-SubCell"/>
</dbReference>
<feature type="transmembrane region" description="Helical" evidence="5">
    <location>
        <begin position="64"/>
        <end position="84"/>
    </location>
</feature>
<comment type="subcellular location">
    <subcellularLocation>
        <location evidence="1">Cell membrane</location>
        <topology evidence="1">Multi-pass membrane protein</topology>
    </subcellularLocation>
</comment>
<sequence length="111" mass="12098">MVQLSNAVRRARSTTSALLGSPADSQKPWYALWALMVGWFMIGFDITVVMVANPSIKVSLDADYSKVIWVTSAYLLASTVPLLTTGRLGDRFGPRAPALLISRLVSWGIVD</sequence>
<dbReference type="Proteomes" id="UP001058626">
    <property type="component" value="Chromosome"/>
</dbReference>
<dbReference type="PANTHER" id="PTHR42718:SF42">
    <property type="entry name" value="EXPORT PROTEIN"/>
    <property type="match status" value="1"/>
</dbReference>
<evidence type="ECO:0000256" key="4">
    <source>
        <dbReference type="ARBA" id="ARBA00023136"/>
    </source>
</evidence>